<comment type="caution">
    <text evidence="1">The sequence shown here is derived from an EMBL/GenBank/DDBJ whole genome shotgun (WGS) entry which is preliminary data.</text>
</comment>
<proteinExistence type="predicted"/>
<name>A0A919UPM0_9ACTN</name>
<keyword evidence="2" id="KW-1185">Reference proteome</keyword>
<reference evidence="1" key="1">
    <citation type="submission" date="2021-01" db="EMBL/GenBank/DDBJ databases">
        <title>Whole genome shotgun sequence of Acrocarpospora phusangensis NBRC 108782.</title>
        <authorList>
            <person name="Komaki H."/>
            <person name="Tamura T."/>
        </authorList>
    </citation>
    <scope>NUCLEOTIDE SEQUENCE</scope>
    <source>
        <strain evidence="1">NBRC 108782</strain>
    </source>
</reference>
<accession>A0A919UPM0</accession>
<dbReference type="AlphaFoldDB" id="A0A919UPM0"/>
<gene>
    <name evidence="1" type="ORF">Aph01nite_72790</name>
</gene>
<organism evidence="1 2">
    <name type="scientific">Acrocarpospora phusangensis</name>
    <dbReference type="NCBI Taxonomy" id="1070424"/>
    <lineage>
        <taxon>Bacteria</taxon>
        <taxon>Bacillati</taxon>
        <taxon>Actinomycetota</taxon>
        <taxon>Actinomycetes</taxon>
        <taxon>Streptosporangiales</taxon>
        <taxon>Streptosporangiaceae</taxon>
        <taxon>Acrocarpospora</taxon>
    </lineage>
</organism>
<dbReference type="RefSeq" id="WP_204045588.1">
    <property type="nucleotide sequence ID" value="NZ_BOOA01000103.1"/>
</dbReference>
<evidence type="ECO:0000313" key="2">
    <source>
        <dbReference type="Proteomes" id="UP000640052"/>
    </source>
</evidence>
<evidence type="ECO:0000313" key="1">
    <source>
        <dbReference type="EMBL" id="GIH28969.1"/>
    </source>
</evidence>
<protein>
    <submittedName>
        <fullName evidence="1">Uncharacterized protein</fullName>
    </submittedName>
</protein>
<dbReference type="EMBL" id="BOOA01000103">
    <property type="protein sequence ID" value="GIH28969.1"/>
    <property type="molecule type" value="Genomic_DNA"/>
</dbReference>
<sequence>MTTPSIRFRVTREKALDTGVMVWGADPIDTPVAGGVSGRTLAELCDEVEAVKHFILDLPHGTPVAVDYVFELPGVSADNIDDWANDPDLMKGRLRKAGLSEEDIALLFDSRGEFARSMAR</sequence>
<dbReference type="Proteomes" id="UP000640052">
    <property type="component" value="Unassembled WGS sequence"/>
</dbReference>